<dbReference type="Proteomes" id="UP000696485">
    <property type="component" value="Unassembled WGS sequence"/>
</dbReference>
<organism evidence="1 2">
    <name type="scientific">Podila minutissima</name>
    <dbReference type="NCBI Taxonomy" id="64525"/>
    <lineage>
        <taxon>Eukaryota</taxon>
        <taxon>Fungi</taxon>
        <taxon>Fungi incertae sedis</taxon>
        <taxon>Mucoromycota</taxon>
        <taxon>Mortierellomycotina</taxon>
        <taxon>Mortierellomycetes</taxon>
        <taxon>Mortierellales</taxon>
        <taxon>Mortierellaceae</taxon>
        <taxon>Podila</taxon>
    </lineage>
</organism>
<name>A0A9P5VMR1_9FUNG</name>
<comment type="caution">
    <text evidence="1">The sequence shown here is derived from an EMBL/GenBank/DDBJ whole genome shotgun (WGS) entry which is preliminary data.</text>
</comment>
<evidence type="ECO:0000313" key="2">
    <source>
        <dbReference type="Proteomes" id="UP000696485"/>
    </source>
</evidence>
<reference evidence="1" key="1">
    <citation type="journal article" date="2020" name="Fungal Divers.">
        <title>Resolving the Mortierellaceae phylogeny through synthesis of multi-gene phylogenetics and phylogenomics.</title>
        <authorList>
            <person name="Vandepol N."/>
            <person name="Liber J."/>
            <person name="Desiro A."/>
            <person name="Na H."/>
            <person name="Kennedy M."/>
            <person name="Barry K."/>
            <person name="Grigoriev I.V."/>
            <person name="Miller A.N."/>
            <person name="O'Donnell K."/>
            <person name="Stajich J.E."/>
            <person name="Bonito G."/>
        </authorList>
    </citation>
    <scope>NUCLEOTIDE SEQUENCE</scope>
    <source>
        <strain evidence="1">NVP1</strain>
    </source>
</reference>
<proteinExistence type="predicted"/>
<evidence type="ECO:0000313" key="1">
    <source>
        <dbReference type="EMBL" id="KAF9332748.1"/>
    </source>
</evidence>
<sequence length="54" mass="5923">MRSQNLRHISHHIPQLLHNVVPVNDDADPTEPALLEAIELNAVADTANTSDISQ</sequence>
<dbReference type="AlphaFoldDB" id="A0A9P5VMR1"/>
<protein>
    <submittedName>
        <fullName evidence="1">Uncharacterized protein</fullName>
    </submittedName>
</protein>
<dbReference type="EMBL" id="JAAAUY010000241">
    <property type="protein sequence ID" value="KAF9332748.1"/>
    <property type="molecule type" value="Genomic_DNA"/>
</dbReference>
<accession>A0A9P5VMR1</accession>
<keyword evidence="2" id="KW-1185">Reference proteome</keyword>
<gene>
    <name evidence="1" type="ORF">BG006_004366</name>
</gene>
<feature type="non-terminal residue" evidence="1">
    <location>
        <position position="1"/>
    </location>
</feature>